<dbReference type="Proteomes" id="UP001311730">
    <property type="component" value="Unassembled WGS sequence"/>
</dbReference>
<gene>
    <name evidence="1" type="ORF">VJJ08_08795</name>
</gene>
<organism evidence="1 2">
    <name type="scientific">Capnocytophaga gingivalis</name>
    <dbReference type="NCBI Taxonomy" id="1017"/>
    <lineage>
        <taxon>Bacteria</taxon>
        <taxon>Pseudomonadati</taxon>
        <taxon>Bacteroidota</taxon>
        <taxon>Flavobacteriia</taxon>
        <taxon>Flavobacteriales</taxon>
        <taxon>Flavobacteriaceae</taxon>
        <taxon>Capnocytophaga</taxon>
    </lineage>
</organism>
<sequence length="445" mass="52896">MEKVFWDRFLDFEKENHLFDLQDKYGTYYWDIFRYEIYSLLLWEGGGVSSPQKRTIKNIILKAFSIFYEFFKVLFLCSKTENLFYLSSRNKIKGQYIDQNSRSVYELFPEEKKIVIESYNPKNNLRNSYFLPQRIFKIFRKEKKTIDFSFLINLLEKEFGKLPFNEVFLQKRITDYYTDFYFYSSFFKKKNITRIFLTQNGILKAFLKAAQENRIPVFEFQHGVVDIGHLAYNYPKMDYKEGQITLPNTILSLSPFWFNELYLPNVKIVPIGNDYFYNPLAEILNATNTNTAKTILVISSDVFGKDLSDFILKSEKEGQLKDISIFFKLHPNQFFEKEYYTEKLSSLKNIRIITNEKSVGELLKICNTVFAIQSTAIYEALQANRKVILLKRMSYLRHQHIFDRKNLHLVDTVEDFISALNTEIVIDQDITFFAPFDKEAFFKAL</sequence>
<evidence type="ECO:0000313" key="2">
    <source>
        <dbReference type="Proteomes" id="UP001311730"/>
    </source>
</evidence>
<protein>
    <recommendedName>
        <fullName evidence="3">Capsule polysaccharide biosynthesis protein</fullName>
    </recommendedName>
</protein>
<dbReference type="RefSeq" id="WP_323983597.1">
    <property type="nucleotide sequence ID" value="NZ_JAYKBW010000009.1"/>
</dbReference>
<comment type="caution">
    <text evidence="1">The sequence shown here is derived from an EMBL/GenBank/DDBJ whole genome shotgun (WGS) entry which is preliminary data.</text>
</comment>
<dbReference type="Pfam" id="PF05159">
    <property type="entry name" value="Capsule_synth"/>
    <property type="match status" value="1"/>
</dbReference>
<evidence type="ECO:0000313" key="1">
    <source>
        <dbReference type="EMBL" id="MEB3075394.1"/>
    </source>
</evidence>
<proteinExistence type="predicted"/>
<evidence type="ECO:0008006" key="3">
    <source>
        <dbReference type="Google" id="ProtNLM"/>
    </source>
</evidence>
<keyword evidence="2" id="KW-1185">Reference proteome</keyword>
<dbReference type="InterPro" id="IPR007833">
    <property type="entry name" value="Capsule_polysaccharide_synth"/>
</dbReference>
<dbReference type="EMBL" id="JAYKBW010000009">
    <property type="protein sequence ID" value="MEB3075394.1"/>
    <property type="molecule type" value="Genomic_DNA"/>
</dbReference>
<accession>A0ABU5Z8V7</accession>
<name>A0ABU5Z8V7_9FLAO</name>
<reference evidence="1 2" key="1">
    <citation type="submission" date="2023-12" db="EMBL/GenBank/DDBJ databases">
        <title>Genomic sequences of Capnocytophaga and Parvimonas strains.</title>
        <authorList>
            <person name="Watt R.M."/>
            <person name="Wang M."/>
            <person name="Yang T."/>
            <person name="Tong W.M."/>
        </authorList>
    </citation>
    <scope>NUCLEOTIDE SEQUENCE [LARGE SCALE GENOMIC DNA]</scope>
    <source>
        <strain evidence="1 2">CCUG 13096</strain>
    </source>
</reference>